<organism evidence="1 2">
    <name type="scientific">Klebsiella variicola</name>
    <dbReference type="NCBI Taxonomy" id="244366"/>
    <lineage>
        <taxon>Bacteria</taxon>
        <taxon>Pseudomonadati</taxon>
        <taxon>Pseudomonadota</taxon>
        <taxon>Gammaproteobacteria</taxon>
        <taxon>Enterobacterales</taxon>
        <taxon>Enterobacteriaceae</taxon>
        <taxon>Klebsiella/Raoultella group</taxon>
        <taxon>Klebsiella</taxon>
        <taxon>Klebsiella pneumoniae complex</taxon>
    </lineage>
</organism>
<dbReference type="Proteomes" id="UP000234473">
    <property type="component" value="Unassembled WGS sequence"/>
</dbReference>
<gene>
    <name evidence="1" type="ORF">CWM98_38450</name>
</gene>
<proteinExistence type="predicted"/>
<evidence type="ECO:0000313" key="1">
    <source>
        <dbReference type="EMBL" id="PLP34346.1"/>
    </source>
</evidence>
<protein>
    <submittedName>
        <fullName evidence="1">Amino acid transporter</fullName>
    </submittedName>
</protein>
<reference evidence="1 2" key="2">
    <citation type="submission" date="2018-01" db="EMBL/GenBank/DDBJ databases">
        <title>Genomic study of Klebsiella pneumoniae.</title>
        <authorList>
            <person name="Yang Y."/>
            <person name="Bicalho R."/>
        </authorList>
    </citation>
    <scope>NUCLEOTIDE SEQUENCE [LARGE SCALE GENOMIC DNA]</scope>
    <source>
        <strain evidence="1 2">A5</strain>
    </source>
</reference>
<evidence type="ECO:0000313" key="2">
    <source>
        <dbReference type="Proteomes" id="UP000234473"/>
    </source>
</evidence>
<reference evidence="1 2" key="1">
    <citation type="submission" date="2017-11" db="EMBL/GenBank/DDBJ databases">
        <authorList>
            <person name="Han C.G."/>
        </authorList>
    </citation>
    <scope>NUCLEOTIDE SEQUENCE [LARGE SCALE GENOMIC DNA]</scope>
    <source>
        <strain evidence="1 2">A5</strain>
    </source>
</reference>
<sequence length="31" mass="3235">MTPTLISAFLTYTLITALTPGPNNILALSSV</sequence>
<name>A0A2N5A316_KLEVA</name>
<dbReference type="AlphaFoldDB" id="A0A2N5A316"/>
<comment type="caution">
    <text evidence="1">The sequence shown here is derived from an EMBL/GenBank/DDBJ whole genome shotgun (WGS) entry which is preliminary data.</text>
</comment>
<dbReference type="EMBL" id="PICB01003414">
    <property type="protein sequence ID" value="PLP34346.1"/>
    <property type="molecule type" value="Genomic_DNA"/>
</dbReference>
<feature type="non-terminal residue" evidence="1">
    <location>
        <position position="31"/>
    </location>
</feature>
<accession>A0A2N5A316</accession>